<evidence type="ECO:0000256" key="6">
    <source>
        <dbReference type="ARBA" id="ARBA00023136"/>
    </source>
</evidence>
<reference evidence="8 9" key="1">
    <citation type="submission" date="2015-09" db="EMBL/GenBank/DDBJ databases">
        <title>Identification and resolution of microdiversity through metagenomic sequencing of parallel consortia.</title>
        <authorList>
            <person name="Nelson W.C."/>
            <person name="Romine M.F."/>
            <person name="Lindemann S.R."/>
        </authorList>
    </citation>
    <scope>NUCLEOTIDE SEQUENCE [LARGE SCALE GENOMIC DNA]</scope>
    <source>
        <strain evidence="8">Ana</strain>
    </source>
</reference>
<comment type="caution">
    <text evidence="8">The sequence shown here is derived from an EMBL/GenBank/DDBJ whole genome shotgun (WGS) entry which is preliminary data.</text>
</comment>
<dbReference type="GO" id="GO:0015109">
    <property type="term" value="F:chromate transmembrane transporter activity"/>
    <property type="evidence" value="ECO:0007669"/>
    <property type="project" value="InterPro"/>
</dbReference>
<protein>
    <submittedName>
        <fullName evidence="8">Chromate transporter</fullName>
    </submittedName>
</protein>
<keyword evidence="4 7" id="KW-0812">Transmembrane</keyword>
<comment type="subcellular location">
    <subcellularLocation>
        <location evidence="1">Cell membrane</location>
        <topology evidence="1">Multi-pass membrane protein</topology>
    </subcellularLocation>
</comment>
<dbReference type="PANTHER" id="PTHR33567">
    <property type="entry name" value="CHROMATE ION TRANSPORTER (EUROFUNG)"/>
    <property type="match status" value="1"/>
</dbReference>
<dbReference type="STRING" id="1666911.HLUCCA11_18730"/>
<organism evidence="8 9">
    <name type="scientific">Phormidesmis priestleyi Ana</name>
    <dbReference type="NCBI Taxonomy" id="1666911"/>
    <lineage>
        <taxon>Bacteria</taxon>
        <taxon>Bacillati</taxon>
        <taxon>Cyanobacteriota</taxon>
        <taxon>Cyanophyceae</taxon>
        <taxon>Leptolyngbyales</taxon>
        <taxon>Leptolyngbyaceae</taxon>
        <taxon>Phormidesmis</taxon>
    </lineage>
</organism>
<dbReference type="PANTHER" id="PTHR33567:SF3">
    <property type="entry name" value="CHROMATE ION TRANSPORTER (EUROFUNG)"/>
    <property type="match status" value="1"/>
</dbReference>
<evidence type="ECO:0000256" key="4">
    <source>
        <dbReference type="ARBA" id="ARBA00022692"/>
    </source>
</evidence>
<evidence type="ECO:0000256" key="1">
    <source>
        <dbReference type="ARBA" id="ARBA00004651"/>
    </source>
</evidence>
<evidence type="ECO:0000256" key="7">
    <source>
        <dbReference type="SAM" id="Phobius"/>
    </source>
</evidence>
<evidence type="ECO:0000256" key="5">
    <source>
        <dbReference type="ARBA" id="ARBA00022989"/>
    </source>
</evidence>
<feature type="transmembrane region" description="Helical" evidence="7">
    <location>
        <begin position="343"/>
        <end position="360"/>
    </location>
</feature>
<dbReference type="PATRIC" id="fig|1666911.3.peg.2247"/>
<evidence type="ECO:0000313" key="8">
    <source>
        <dbReference type="EMBL" id="KPQ33357.1"/>
    </source>
</evidence>
<name>A0A0P8BI19_9CYAN</name>
<feature type="transmembrane region" description="Helical" evidence="7">
    <location>
        <begin position="135"/>
        <end position="153"/>
    </location>
</feature>
<feature type="transmembrane region" description="Helical" evidence="7">
    <location>
        <begin position="243"/>
        <end position="262"/>
    </location>
</feature>
<proteinExistence type="inferred from homology"/>
<keyword evidence="6 7" id="KW-0472">Membrane</keyword>
<evidence type="ECO:0000256" key="2">
    <source>
        <dbReference type="ARBA" id="ARBA00005262"/>
    </source>
</evidence>
<dbReference type="Proteomes" id="UP000050465">
    <property type="component" value="Unassembled WGS sequence"/>
</dbReference>
<feature type="transmembrane region" description="Helical" evidence="7">
    <location>
        <begin position="282"/>
        <end position="303"/>
    </location>
</feature>
<feature type="transmembrane region" description="Helical" evidence="7">
    <location>
        <begin position="215"/>
        <end position="237"/>
    </location>
</feature>
<evidence type="ECO:0000313" key="9">
    <source>
        <dbReference type="Proteomes" id="UP000050465"/>
    </source>
</evidence>
<comment type="similarity">
    <text evidence="2">Belongs to the chromate ion transporter (CHR) (TC 2.A.51) family.</text>
</comment>
<accession>A0A0P8BI19</accession>
<dbReference type="NCBIfam" id="TIGR00937">
    <property type="entry name" value="2A51"/>
    <property type="match status" value="1"/>
</dbReference>
<dbReference type="EMBL" id="LJZR01000033">
    <property type="protein sequence ID" value="KPQ33357.1"/>
    <property type="molecule type" value="Genomic_DNA"/>
</dbReference>
<feature type="transmembrane region" description="Helical" evidence="7">
    <location>
        <begin position="366"/>
        <end position="384"/>
    </location>
</feature>
<feature type="transmembrane region" description="Helical" evidence="7">
    <location>
        <begin position="165"/>
        <end position="195"/>
    </location>
</feature>
<dbReference type="AlphaFoldDB" id="A0A0P8BI19"/>
<evidence type="ECO:0000256" key="3">
    <source>
        <dbReference type="ARBA" id="ARBA00022475"/>
    </source>
</evidence>
<gene>
    <name evidence="8" type="primary">chrA</name>
    <name evidence="8" type="ORF">HLUCCA11_18730</name>
</gene>
<keyword evidence="3" id="KW-1003">Cell membrane</keyword>
<feature type="transmembrane region" description="Helical" evidence="7">
    <location>
        <begin position="391"/>
        <end position="410"/>
    </location>
</feature>
<sequence length="411" mass="43729">MTLDAEESLQAQISAPYTTLSPDQRKHRLQELATVFFKLGTVAFGGPAAHVAMMDDEVVKRRQWMSRENLLDLIGVTNLLPGPNSTELAIHIGYERAGWAGLFVAGSSFIFPAMVLVWILAVLYGRYQSVPQVEWLLYGIKPVVAVVVIQALWKLGKKAAKDTPTIVAGILAIAAYFAGLNEILMLLLAGIGVMLIKNRQQLGPGSGNSRANMMLLPFSGLLAQAGSTTTAAISVGWASVFLFFLKVGCVLYGSGYVLLAFLQRDLVEQNQWLTSQQLLDAVAIGQLTPGPVFTTATFVGYLLAGHAGAIAGTVGIFLPAFLLVGLVNPWVPKLRRSRWASGFLDGVNAASLGLMAGVSYTLGRAAIIDVATVIMAVLSAIALFHFKVNSAWLVLAGGLVGLGLYLAGIIS</sequence>
<feature type="transmembrane region" description="Helical" evidence="7">
    <location>
        <begin position="35"/>
        <end position="53"/>
    </location>
</feature>
<feature type="transmembrane region" description="Helical" evidence="7">
    <location>
        <begin position="99"/>
        <end position="123"/>
    </location>
</feature>
<dbReference type="InterPro" id="IPR014047">
    <property type="entry name" value="Chr_Tranpt_l_chain"/>
</dbReference>
<dbReference type="GO" id="GO:0005886">
    <property type="term" value="C:plasma membrane"/>
    <property type="evidence" value="ECO:0007669"/>
    <property type="project" value="UniProtKB-SubCell"/>
</dbReference>
<feature type="transmembrane region" description="Helical" evidence="7">
    <location>
        <begin position="309"/>
        <end position="331"/>
    </location>
</feature>
<dbReference type="PIRSF" id="PIRSF004810">
    <property type="entry name" value="ChrA"/>
    <property type="match status" value="1"/>
</dbReference>
<keyword evidence="5 7" id="KW-1133">Transmembrane helix</keyword>
<dbReference type="Pfam" id="PF02417">
    <property type="entry name" value="Chromate_transp"/>
    <property type="match status" value="2"/>
</dbReference>
<dbReference type="InterPro" id="IPR003370">
    <property type="entry name" value="Chromate_transpt"/>
</dbReference>